<feature type="non-terminal residue" evidence="2">
    <location>
        <position position="1"/>
    </location>
</feature>
<proteinExistence type="predicted"/>
<keyword evidence="3" id="KW-1185">Reference proteome</keyword>
<feature type="compositionally biased region" description="Basic residues" evidence="1">
    <location>
        <begin position="115"/>
        <end position="125"/>
    </location>
</feature>
<evidence type="ECO:0000313" key="3">
    <source>
        <dbReference type="Proteomes" id="UP000265520"/>
    </source>
</evidence>
<feature type="region of interest" description="Disordered" evidence="1">
    <location>
        <begin position="115"/>
        <end position="145"/>
    </location>
</feature>
<reference evidence="2 3" key="1">
    <citation type="journal article" date="2018" name="Front. Plant Sci.">
        <title>Red Clover (Trifolium pratense) and Zigzag Clover (T. medium) - A Picture of Genomic Similarities and Differences.</title>
        <authorList>
            <person name="Dluhosova J."/>
            <person name="Istvanek J."/>
            <person name="Nedelnik J."/>
            <person name="Repkova J."/>
        </authorList>
    </citation>
    <scope>NUCLEOTIDE SEQUENCE [LARGE SCALE GENOMIC DNA]</scope>
    <source>
        <strain evidence="3">cv. 10/8</strain>
        <tissue evidence="2">Leaf</tissue>
    </source>
</reference>
<accession>A0A392MD19</accession>
<protein>
    <recommendedName>
        <fullName evidence="4">DUF4283 domain protein</fullName>
    </recommendedName>
</protein>
<dbReference type="EMBL" id="LXQA010008056">
    <property type="protein sequence ID" value="MCH85191.1"/>
    <property type="molecule type" value="Genomic_DNA"/>
</dbReference>
<dbReference type="AlphaFoldDB" id="A0A392MD19"/>
<comment type="caution">
    <text evidence="2">The sequence shown here is derived from an EMBL/GenBank/DDBJ whole genome shotgun (WGS) entry which is preliminary data.</text>
</comment>
<organism evidence="2 3">
    <name type="scientific">Trifolium medium</name>
    <dbReference type="NCBI Taxonomy" id="97028"/>
    <lineage>
        <taxon>Eukaryota</taxon>
        <taxon>Viridiplantae</taxon>
        <taxon>Streptophyta</taxon>
        <taxon>Embryophyta</taxon>
        <taxon>Tracheophyta</taxon>
        <taxon>Spermatophyta</taxon>
        <taxon>Magnoliopsida</taxon>
        <taxon>eudicotyledons</taxon>
        <taxon>Gunneridae</taxon>
        <taxon>Pentapetalae</taxon>
        <taxon>rosids</taxon>
        <taxon>fabids</taxon>
        <taxon>Fabales</taxon>
        <taxon>Fabaceae</taxon>
        <taxon>Papilionoideae</taxon>
        <taxon>50 kb inversion clade</taxon>
        <taxon>NPAAA clade</taxon>
        <taxon>Hologalegina</taxon>
        <taxon>IRL clade</taxon>
        <taxon>Trifolieae</taxon>
        <taxon>Trifolium</taxon>
    </lineage>
</organism>
<dbReference type="Proteomes" id="UP000265520">
    <property type="component" value="Unassembled WGS sequence"/>
</dbReference>
<evidence type="ECO:0008006" key="4">
    <source>
        <dbReference type="Google" id="ProtNLM"/>
    </source>
</evidence>
<name>A0A392MD19_9FABA</name>
<sequence>KDKGKAIQPSTCIEGVDSANFFLLRGGCSVGPGGPNNCLVDQEFCFVNRLKDKELAFLAWQESKSAPPCVFGDVQNSVSLCRSNRKELEGRKKPVVPLGGFTRCERFVQAVRGGKGARRGRKKGRTVVPDSGNGEHEDSISNDSLGLNRGTMGRIRTTVPISSLQVILSEGEHNRIHDAESAAYRIEAERLFNIGLNLGCSSNEERITMIERLIDLEVKEGVSVVDLGDVDVDQ</sequence>
<evidence type="ECO:0000313" key="2">
    <source>
        <dbReference type="EMBL" id="MCH85191.1"/>
    </source>
</evidence>
<gene>
    <name evidence="2" type="ORF">A2U01_0006035</name>
</gene>
<evidence type="ECO:0000256" key="1">
    <source>
        <dbReference type="SAM" id="MobiDB-lite"/>
    </source>
</evidence>